<dbReference type="EMBL" id="CP060697">
    <property type="protein sequence ID" value="QNM82826.1"/>
    <property type="molecule type" value="Genomic_DNA"/>
</dbReference>
<proteinExistence type="predicted"/>
<organism evidence="1 2">
    <name type="scientific">Sphingomonas sabuli</name>
    <dbReference type="NCBI Taxonomy" id="2764186"/>
    <lineage>
        <taxon>Bacteria</taxon>
        <taxon>Pseudomonadati</taxon>
        <taxon>Pseudomonadota</taxon>
        <taxon>Alphaproteobacteria</taxon>
        <taxon>Sphingomonadales</taxon>
        <taxon>Sphingomonadaceae</taxon>
        <taxon>Sphingomonas</taxon>
    </lineage>
</organism>
<dbReference type="PANTHER" id="PTHR31630:SF6">
    <property type="entry name" value="PHYTANOYL-COA DIOXYGENASE-RELATED"/>
    <property type="match status" value="1"/>
</dbReference>
<evidence type="ECO:0000313" key="2">
    <source>
        <dbReference type="Proteomes" id="UP000515861"/>
    </source>
</evidence>
<dbReference type="GO" id="GO:0016706">
    <property type="term" value="F:2-oxoglutarate-dependent dioxygenase activity"/>
    <property type="evidence" value="ECO:0007669"/>
    <property type="project" value="UniProtKB-ARBA"/>
</dbReference>
<protein>
    <submittedName>
        <fullName evidence="1">Phytanoyl-CoA dioxygenase family protein</fullName>
    </submittedName>
</protein>
<reference evidence="1 2" key="1">
    <citation type="submission" date="2020-08" db="EMBL/GenBank/DDBJ databases">
        <title>Sphingomonas sp. sand1-3 16S ribosomal RNA gene Genome sequencing and assembly.</title>
        <authorList>
            <person name="Kang M."/>
        </authorList>
    </citation>
    <scope>NUCLEOTIDE SEQUENCE [LARGE SCALE GENOMIC DNA]</scope>
    <source>
        <strain evidence="2">sand1-3</strain>
    </source>
</reference>
<evidence type="ECO:0000313" key="1">
    <source>
        <dbReference type="EMBL" id="QNM82826.1"/>
    </source>
</evidence>
<dbReference type="InterPro" id="IPR008775">
    <property type="entry name" value="Phytyl_CoA_dOase-like"/>
</dbReference>
<sequence length="452" mass="51424">MTVADEQAFARAFKRDGYVIIRGLFDADQCREMIDTIWTYMPPHFDRDDPRTWTGKVQDCCNNLPPYQRNGLLRFKDKHGFRKVQAFRRHVFTGSRVADAFAAATGRSLERAHIRGLHPILPMPRWISLNEAVGNRLDPDAKGPDRARIRLPRPPLLPIPGHLDAHSIDVLMIAYLDDVDANGGGLSVWPGSHRLLRDCFESRSDFLPTTAYKPAMRFVQRYRPTQLAGRMGDAVIFDRHLLHTNSFNFSHRIRQAILIDLFGEGCQESDCAWQRDTAGRRRRAALITHGLRHSDIARQVGQRMKYHPVRAFLTRYPKVRGWISEIAKDPTAKARRALSAKIRQRREGDIWLVVSQAREFYDSPKLDSYGLKSRGAYGMRVNGGQSSRSIGGSLVERIDLVDGCNRIEIDGRFSVDHFVRVIRTHNPISASDILYCGTIPAGRCRAELEIST</sequence>
<dbReference type="KEGG" id="ssau:H8M03_00155"/>
<dbReference type="Gene3D" id="2.60.120.620">
    <property type="entry name" value="q2cbj1_9rhob like domain"/>
    <property type="match status" value="1"/>
</dbReference>
<keyword evidence="2" id="KW-1185">Reference proteome</keyword>
<dbReference type="PANTHER" id="PTHR31630">
    <property type="entry name" value="PHYTANOYL-COA DIOXYGENASE-RELATED-RELATED"/>
    <property type="match status" value="1"/>
</dbReference>
<dbReference type="AlphaFoldDB" id="A0A7G9L2H7"/>
<name>A0A7G9L2H7_9SPHN</name>
<dbReference type="Pfam" id="PF05721">
    <property type="entry name" value="PhyH"/>
    <property type="match status" value="1"/>
</dbReference>
<keyword evidence="1" id="KW-0223">Dioxygenase</keyword>
<dbReference type="SUPFAM" id="SSF51197">
    <property type="entry name" value="Clavaminate synthase-like"/>
    <property type="match status" value="1"/>
</dbReference>
<keyword evidence="1" id="KW-0560">Oxidoreductase</keyword>
<dbReference type="RefSeq" id="WP_187479781.1">
    <property type="nucleotide sequence ID" value="NZ_CP060697.1"/>
</dbReference>
<gene>
    <name evidence="1" type="ORF">H8M03_00155</name>
</gene>
<dbReference type="Proteomes" id="UP000515861">
    <property type="component" value="Chromosome"/>
</dbReference>
<accession>A0A7G9L2H7</accession>